<evidence type="ECO:0000256" key="1">
    <source>
        <dbReference type="SAM" id="Phobius"/>
    </source>
</evidence>
<evidence type="ECO:0000313" key="2">
    <source>
        <dbReference type="EMBL" id="GAG15760.1"/>
    </source>
</evidence>
<comment type="caution">
    <text evidence="2">The sequence shown here is derived from an EMBL/GenBank/DDBJ whole genome shotgun (WGS) entry which is preliminary data.</text>
</comment>
<name>X0VBQ6_9ZZZZ</name>
<dbReference type="EMBL" id="BARS01035170">
    <property type="protein sequence ID" value="GAG15760.1"/>
    <property type="molecule type" value="Genomic_DNA"/>
</dbReference>
<gene>
    <name evidence="2" type="ORF">S01H1_54228</name>
</gene>
<keyword evidence="1" id="KW-1133">Transmembrane helix</keyword>
<accession>X0VBQ6</accession>
<keyword evidence="1" id="KW-0472">Membrane</keyword>
<proteinExistence type="predicted"/>
<sequence>MIKKIIFSENEFSPFVLFLLKCGCYCMTVPVVIYIIINAWTGNKVKIF</sequence>
<protein>
    <submittedName>
        <fullName evidence="2">Uncharacterized protein</fullName>
    </submittedName>
</protein>
<keyword evidence="1" id="KW-0812">Transmembrane</keyword>
<reference evidence="2" key="1">
    <citation type="journal article" date="2014" name="Front. Microbiol.">
        <title>High frequency of phylogenetically diverse reductive dehalogenase-homologous genes in deep subseafloor sedimentary metagenomes.</title>
        <authorList>
            <person name="Kawai M."/>
            <person name="Futagami T."/>
            <person name="Toyoda A."/>
            <person name="Takaki Y."/>
            <person name="Nishi S."/>
            <person name="Hori S."/>
            <person name="Arai W."/>
            <person name="Tsubouchi T."/>
            <person name="Morono Y."/>
            <person name="Uchiyama I."/>
            <person name="Ito T."/>
            <person name="Fujiyama A."/>
            <person name="Inagaki F."/>
            <person name="Takami H."/>
        </authorList>
    </citation>
    <scope>NUCLEOTIDE SEQUENCE</scope>
    <source>
        <strain evidence="2">Expedition CK06-06</strain>
    </source>
</reference>
<feature type="transmembrane region" description="Helical" evidence="1">
    <location>
        <begin position="12"/>
        <end position="37"/>
    </location>
</feature>
<dbReference type="AlphaFoldDB" id="X0VBQ6"/>
<organism evidence="2">
    <name type="scientific">marine sediment metagenome</name>
    <dbReference type="NCBI Taxonomy" id="412755"/>
    <lineage>
        <taxon>unclassified sequences</taxon>
        <taxon>metagenomes</taxon>
        <taxon>ecological metagenomes</taxon>
    </lineage>
</organism>